<protein>
    <submittedName>
        <fullName evidence="3">Transposase</fullName>
    </submittedName>
</protein>
<feature type="region of interest" description="Disordered" evidence="2">
    <location>
        <begin position="484"/>
        <end position="575"/>
    </location>
</feature>
<dbReference type="EMBL" id="BOMG01000097">
    <property type="protein sequence ID" value="GID59504.1"/>
    <property type="molecule type" value="Genomic_DNA"/>
</dbReference>
<keyword evidence="1" id="KW-0175">Coiled coil</keyword>
<evidence type="ECO:0000256" key="2">
    <source>
        <dbReference type="SAM" id="MobiDB-lite"/>
    </source>
</evidence>
<name>A0ABQ3XLV6_9ACTN</name>
<gene>
    <name evidence="3" type="ORF">Aco03nite_079080</name>
</gene>
<reference evidence="3 4" key="1">
    <citation type="submission" date="2021-01" db="EMBL/GenBank/DDBJ databases">
        <title>Whole genome shotgun sequence of Actinoplanes couchii NBRC 106145.</title>
        <authorList>
            <person name="Komaki H."/>
            <person name="Tamura T."/>
        </authorList>
    </citation>
    <scope>NUCLEOTIDE SEQUENCE [LARGE SCALE GENOMIC DNA]</scope>
    <source>
        <strain evidence="3 4">NBRC 106145</strain>
    </source>
</reference>
<comment type="caution">
    <text evidence="3">The sequence shown here is derived from an EMBL/GenBank/DDBJ whole genome shotgun (WGS) entry which is preliminary data.</text>
</comment>
<dbReference type="RefSeq" id="WP_203805642.1">
    <property type="nucleotide sequence ID" value="NZ_BAAAQE010000112.1"/>
</dbReference>
<accession>A0ABQ3XLV6</accession>
<proteinExistence type="predicted"/>
<evidence type="ECO:0000313" key="3">
    <source>
        <dbReference type="EMBL" id="GID59504.1"/>
    </source>
</evidence>
<organism evidence="3 4">
    <name type="scientific">Actinoplanes couchii</name>
    <dbReference type="NCBI Taxonomy" id="403638"/>
    <lineage>
        <taxon>Bacteria</taxon>
        <taxon>Bacillati</taxon>
        <taxon>Actinomycetota</taxon>
        <taxon>Actinomycetes</taxon>
        <taxon>Micromonosporales</taxon>
        <taxon>Micromonosporaceae</taxon>
        <taxon>Actinoplanes</taxon>
    </lineage>
</organism>
<evidence type="ECO:0000313" key="4">
    <source>
        <dbReference type="Proteomes" id="UP000612282"/>
    </source>
</evidence>
<feature type="compositionally biased region" description="Polar residues" evidence="2">
    <location>
        <begin position="514"/>
        <end position="524"/>
    </location>
</feature>
<evidence type="ECO:0000256" key="1">
    <source>
        <dbReference type="SAM" id="Coils"/>
    </source>
</evidence>
<keyword evidence="4" id="KW-1185">Reference proteome</keyword>
<sequence>MGRRLRTVAEPFVVAVPSGARIRAGVHASDVDHRVLFAVGGFLGSHASRDLAWRSWLGDGDDRRAVRKKTLTAAGMSSRWAGAITRASNDQWALSLRGMQAAAAGWRQAIAVLEKRIAAPVGGVAGAGRSRVRGYATQAERWQKQRRLQQLRLRLADAEQRLSEGRLSIVRGGRRLLHLRHHLDRAGLTVGDWQARWDAARLFLTADGETGKRFGNETIRWNPADGGVEINLPAPLAHLANAPVGRYRLSAAVRFNYRAGEVTDRVVEHQAVRYDISFDPARSRWFLDASWGTGGTAWKPPPLDVLQQSATLAVDLNHGHLAAVVLDPCGNPVGPPRTVPADLAGQPAGVRDGRLRAVVSTLIRIAEQAGCASVTIEDLNFTDARTTGRETMGRGNRGKRFRRIVAGLPTGRFRDRLVGMCANRRLAVVAVDPAYTSRWGGRHWQPHLPGSVTTTVADGDLISHTSGPASRHHGAAVVIGRRGLGHQARRRTGTPTTDRRTRIGTRTTGERVTAVQTGPKASTAHTPPPPVGGVPRRHTRAVTRDTPQRPVRGQGHGNRSHAPPDNDANTCAQSF</sequence>
<feature type="compositionally biased region" description="Low complexity" evidence="2">
    <location>
        <begin position="504"/>
        <end position="513"/>
    </location>
</feature>
<dbReference type="Proteomes" id="UP000612282">
    <property type="component" value="Unassembled WGS sequence"/>
</dbReference>
<feature type="coiled-coil region" evidence="1">
    <location>
        <begin position="141"/>
        <end position="168"/>
    </location>
</feature>